<keyword evidence="5" id="KW-1185">Reference proteome</keyword>
<feature type="compositionally biased region" description="Basic and acidic residues" evidence="1">
    <location>
        <begin position="347"/>
        <end position="359"/>
    </location>
</feature>
<evidence type="ECO:0000313" key="4">
    <source>
        <dbReference type="EMBL" id="CAA7266023.1"/>
    </source>
</evidence>
<dbReference type="InterPro" id="IPR045339">
    <property type="entry name" value="DUF6534"/>
</dbReference>
<feature type="transmembrane region" description="Helical" evidence="2">
    <location>
        <begin position="54"/>
        <end position="73"/>
    </location>
</feature>
<evidence type="ECO:0000256" key="1">
    <source>
        <dbReference type="SAM" id="MobiDB-lite"/>
    </source>
</evidence>
<dbReference type="OrthoDB" id="3183258at2759"/>
<dbReference type="Pfam" id="PF20152">
    <property type="entry name" value="DUF6534"/>
    <property type="match status" value="1"/>
</dbReference>
<organism evidence="4 5">
    <name type="scientific">Cyclocybe aegerita</name>
    <name type="common">Black poplar mushroom</name>
    <name type="synonym">Agrocybe aegerita</name>
    <dbReference type="NCBI Taxonomy" id="1973307"/>
    <lineage>
        <taxon>Eukaryota</taxon>
        <taxon>Fungi</taxon>
        <taxon>Dikarya</taxon>
        <taxon>Basidiomycota</taxon>
        <taxon>Agaricomycotina</taxon>
        <taxon>Agaricomycetes</taxon>
        <taxon>Agaricomycetidae</taxon>
        <taxon>Agaricales</taxon>
        <taxon>Agaricineae</taxon>
        <taxon>Bolbitiaceae</taxon>
        <taxon>Cyclocybe</taxon>
    </lineage>
</organism>
<dbReference type="EMBL" id="CACVBS010000052">
    <property type="protein sequence ID" value="CAA7266023.1"/>
    <property type="molecule type" value="Genomic_DNA"/>
</dbReference>
<evidence type="ECO:0000313" key="5">
    <source>
        <dbReference type="Proteomes" id="UP000467700"/>
    </source>
</evidence>
<feature type="region of interest" description="Disordered" evidence="1">
    <location>
        <begin position="327"/>
        <end position="366"/>
    </location>
</feature>
<feature type="transmembrane region" description="Helical" evidence="2">
    <location>
        <begin position="165"/>
        <end position="188"/>
    </location>
</feature>
<feature type="transmembrane region" description="Helical" evidence="2">
    <location>
        <begin position="125"/>
        <end position="145"/>
    </location>
</feature>
<feature type="domain" description="DUF6534" evidence="3">
    <location>
        <begin position="172"/>
        <end position="267"/>
    </location>
</feature>
<keyword evidence="2" id="KW-1133">Transmembrane helix</keyword>
<dbReference type="AlphaFoldDB" id="A0A8S0XM94"/>
<reference evidence="4 5" key="1">
    <citation type="submission" date="2020-01" db="EMBL/GenBank/DDBJ databases">
        <authorList>
            <person name="Gupta K D."/>
        </authorList>
    </citation>
    <scope>NUCLEOTIDE SEQUENCE [LARGE SCALE GENOMIC DNA]</scope>
</reference>
<sequence length="366" mass="41315">MSVISPISLKGPAELAHGWMFIGFSLNVLLLGIMVTQVYLYYTQYKRDRLWVKIYVAALFVLDIFNTIFIFLYLYRALITFFGDVEYLQTADWLFVTDPATTGMIACMVHLFFAWRVFVLTKTWIYASFITAVAIAGGIASIMTAVEVSRTPKFVDFRNFKMTVIIWLAADAVGDVVITSVLVWHLPFNSAHDGTSKRKHKTGFQHSDMMVDRIIRVTIQTGLVTMIVASLDLLFFLIDPTGTHLLLNFPLSKLYSNSLMSSLNSRRGWNFTGASTRSGGTQSDIHVNTTSGLQRHLHISSGKKPNDMIDMDGGVFVHVESHELRDIPTGDKETFDEKPRTLGSEFSVERPVDTEKWAGDRSQWAR</sequence>
<comment type="caution">
    <text evidence="4">The sequence shown here is derived from an EMBL/GenBank/DDBJ whole genome shotgun (WGS) entry which is preliminary data.</text>
</comment>
<dbReference type="Proteomes" id="UP000467700">
    <property type="component" value="Unassembled WGS sequence"/>
</dbReference>
<evidence type="ECO:0000256" key="2">
    <source>
        <dbReference type="SAM" id="Phobius"/>
    </source>
</evidence>
<evidence type="ECO:0000259" key="3">
    <source>
        <dbReference type="Pfam" id="PF20152"/>
    </source>
</evidence>
<name>A0A8S0XM94_CYCAE</name>
<dbReference type="PANTHER" id="PTHR40465:SF1">
    <property type="entry name" value="DUF6534 DOMAIN-CONTAINING PROTEIN"/>
    <property type="match status" value="1"/>
</dbReference>
<gene>
    <name evidence="4" type="ORF">AAE3_LOCUS8247</name>
</gene>
<accession>A0A8S0XM94</accession>
<protein>
    <recommendedName>
        <fullName evidence="3">DUF6534 domain-containing protein</fullName>
    </recommendedName>
</protein>
<feature type="transmembrane region" description="Helical" evidence="2">
    <location>
        <begin position="217"/>
        <end position="238"/>
    </location>
</feature>
<proteinExistence type="predicted"/>
<keyword evidence="2" id="KW-0472">Membrane</keyword>
<feature type="compositionally biased region" description="Basic and acidic residues" evidence="1">
    <location>
        <begin position="327"/>
        <end position="340"/>
    </location>
</feature>
<keyword evidence="2" id="KW-0812">Transmembrane</keyword>
<feature type="transmembrane region" description="Helical" evidence="2">
    <location>
        <begin position="93"/>
        <end position="113"/>
    </location>
</feature>
<dbReference type="PANTHER" id="PTHR40465">
    <property type="entry name" value="CHROMOSOME 1, WHOLE GENOME SHOTGUN SEQUENCE"/>
    <property type="match status" value="1"/>
</dbReference>
<feature type="transmembrane region" description="Helical" evidence="2">
    <location>
        <begin position="20"/>
        <end position="42"/>
    </location>
</feature>